<dbReference type="RefSeq" id="WP_008789371.1">
    <property type="nucleotide sequence ID" value="NZ_AKCB01000001.1"/>
</dbReference>
<proteinExistence type="predicted"/>
<dbReference type="AlphaFoldDB" id="E7GBZ0"/>
<dbReference type="STRING" id="100884.GCA_000269565_02396"/>
<dbReference type="EMBL" id="ADKX01000036">
    <property type="protein sequence ID" value="EFW04552.1"/>
    <property type="molecule type" value="Genomic_DNA"/>
</dbReference>
<evidence type="ECO:0000313" key="1">
    <source>
        <dbReference type="EMBL" id="EFW04552.1"/>
    </source>
</evidence>
<dbReference type="GeneID" id="78230218"/>
<reference evidence="1 2" key="1">
    <citation type="submission" date="2010-12" db="EMBL/GenBank/DDBJ databases">
        <title>The Genome Sequence of Coprobacillus sp. strain 29_1.</title>
        <authorList>
            <consortium name="The Broad Institute Genome Sequencing Platform"/>
            <person name="Earl A."/>
            <person name="Ward D."/>
            <person name="Feldgarden M."/>
            <person name="Gevers D."/>
            <person name="Daigneault M."/>
            <person name="Sibley C.D."/>
            <person name="White A."/>
            <person name="Strauss J."/>
            <person name="Allen-Vercoe E."/>
            <person name="Young S.K."/>
            <person name="Zeng Q."/>
            <person name="Gargeya S."/>
            <person name="Fitzgerald M."/>
            <person name="Haas B."/>
            <person name="Abouelleil A."/>
            <person name="Alvarado L."/>
            <person name="Arachchi H.M."/>
            <person name="Berlin A."/>
            <person name="Brown A."/>
            <person name="Chapman S.B."/>
            <person name="Chen Z."/>
            <person name="Dunbar C."/>
            <person name="Freedman E."/>
            <person name="Gearin G."/>
            <person name="Gellesch M."/>
            <person name="Goldberg J."/>
            <person name="Griggs A."/>
            <person name="Gujja S."/>
            <person name="Heilman E."/>
            <person name="Heiman D."/>
            <person name="Howarth C."/>
            <person name="Larson L."/>
            <person name="Lui A."/>
            <person name="MacDonald P.J.P."/>
            <person name="Mehta T."/>
            <person name="Montmayeur A."/>
            <person name="Murphy C."/>
            <person name="Neiman D."/>
            <person name="Pearson M."/>
            <person name="Priest M."/>
            <person name="Roberts A."/>
            <person name="Saif S."/>
            <person name="Shea T."/>
            <person name="Shenoy N."/>
            <person name="Sisk P."/>
            <person name="Stolte C."/>
            <person name="Sykes S."/>
            <person name="White J."/>
            <person name="Yandava C."/>
            <person name="Nusbaum C."/>
            <person name="Birren B."/>
        </authorList>
    </citation>
    <scope>NUCLEOTIDE SEQUENCE [LARGE SCALE GENOMIC DNA]</scope>
    <source>
        <strain evidence="1 2">29_1</strain>
    </source>
</reference>
<keyword evidence="2" id="KW-1185">Reference proteome</keyword>
<comment type="caution">
    <text evidence="1">The sequence shown here is derived from an EMBL/GenBank/DDBJ whole genome shotgun (WGS) entry which is preliminary data.</text>
</comment>
<dbReference type="HOGENOM" id="CLU_2154086_0_0_9"/>
<evidence type="ECO:0000313" key="2">
    <source>
        <dbReference type="Proteomes" id="UP000003157"/>
    </source>
</evidence>
<sequence length="111" mass="13317">MEWNQRYMAVIQPEGIGVIISEDEFSTFIAHFGEFGNIEIYDCLTHEIIIRTKGVHIQCFYPDIHDRSLAGLKAKRYYSYFENYKYQLKRKYPKGRLKSLYQSLKVYFVQE</sequence>
<accession>E7GBZ0</accession>
<dbReference type="OrthoDB" id="9768177at2"/>
<organism evidence="1 2">
    <name type="scientific">Coprobacillus cateniformis</name>
    <dbReference type="NCBI Taxonomy" id="100884"/>
    <lineage>
        <taxon>Bacteria</taxon>
        <taxon>Bacillati</taxon>
        <taxon>Bacillota</taxon>
        <taxon>Erysipelotrichia</taxon>
        <taxon>Erysipelotrichales</taxon>
        <taxon>Coprobacillaceae</taxon>
        <taxon>Coprobacillus</taxon>
    </lineage>
</organism>
<protein>
    <submittedName>
        <fullName evidence="1">Uncharacterized protein</fullName>
    </submittedName>
</protein>
<gene>
    <name evidence="1" type="ORF">HMPREF9488_02281</name>
</gene>
<dbReference type="Proteomes" id="UP000003157">
    <property type="component" value="Unassembled WGS sequence"/>
</dbReference>
<name>E7GBZ0_9FIRM</name>